<dbReference type="AlphaFoldDB" id="A0A6V8NAY1"/>
<evidence type="ECO:0000313" key="1">
    <source>
        <dbReference type="EMBL" id="GFO69775.1"/>
    </source>
</evidence>
<dbReference type="EMBL" id="BLXZ01000007">
    <property type="protein sequence ID" value="GFO69775.1"/>
    <property type="molecule type" value="Genomic_DNA"/>
</dbReference>
<protein>
    <recommendedName>
        <fullName evidence="3">Helix-turn-helix domain-containing protein</fullName>
    </recommendedName>
</protein>
<keyword evidence="2" id="KW-1185">Reference proteome</keyword>
<name>A0A6V8NAY1_9BACT</name>
<organism evidence="1 2">
    <name type="scientific">Geomonas limicola</name>
    <dbReference type="NCBI Taxonomy" id="2740186"/>
    <lineage>
        <taxon>Bacteria</taxon>
        <taxon>Pseudomonadati</taxon>
        <taxon>Thermodesulfobacteriota</taxon>
        <taxon>Desulfuromonadia</taxon>
        <taxon>Geobacterales</taxon>
        <taxon>Geobacteraceae</taxon>
        <taxon>Geomonas</taxon>
    </lineage>
</organism>
<accession>A0A6V8NAY1</accession>
<proteinExistence type="predicted"/>
<dbReference type="Proteomes" id="UP000587586">
    <property type="component" value="Unassembled WGS sequence"/>
</dbReference>
<evidence type="ECO:0008006" key="3">
    <source>
        <dbReference type="Google" id="ProtNLM"/>
    </source>
</evidence>
<reference evidence="2" key="1">
    <citation type="submission" date="2020-06" db="EMBL/GenBank/DDBJ databases">
        <title>Draft genomic sequecing of Geomonas sp. Red745.</title>
        <authorList>
            <person name="Itoh H."/>
            <person name="Xu Z.X."/>
            <person name="Ushijima N."/>
            <person name="Masuda Y."/>
            <person name="Shiratori Y."/>
            <person name="Senoo K."/>
        </authorList>
    </citation>
    <scope>NUCLEOTIDE SEQUENCE [LARGE SCALE GENOMIC DNA]</scope>
    <source>
        <strain evidence="2">Red745</strain>
    </source>
</reference>
<sequence>MTVDNEALFSLSEVARQLGTTETRILMLVKQGVLKGELVEGNWWIYQSSLAGVEPESARVQLVPSCKTSCNSGTCGCHYDS</sequence>
<dbReference type="RefSeq" id="WP_183362361.1">
    <property type="nucleotide sequence ID" value="NZ_BLXZ01000007.1"/>
</dbReference>
<gene>
    <name evidence="1" type="ORF">GMLC_33540</name>
</gene>
<comment type="caution">
    <text evidence="1">The sequence shown here is derived from an EMBL/GenBank/DDBJ whole genome shotgun (WGS) entry which is preliminary data.</text>
</comment>
<evidence type="ECO:0000313" key="2">
    <source>
        <dbReference type="Proteomes" id="UP000587586"/>
    </source>
</evidence>